<comment type="subcellular location">
    <subcellularLocation>
        <location evidence="1">Membrane</location>
        <topology evidence="1">Single-pass type II membrane protein</topology>
    </subcellularLocation>
</comment>
<sequence length="133" mass="14622">MKADMDAYVNVPALLHKLQGFNASETVYAGMLVHAHGPGYEQWNQFAHGGGGYVLSRGALVAARGRLLVCLEQVATVRLETIEDMALAACLRKVTSVRHALLMLLCRLLPRSLYHLIVALIAMRVNRGPRQSE</sequence>
<evidence type="ECO:0000313" key="13">
    <source>
        <dbReference type="EMBL" id="CAK0790461.1"/>
    </source>
</evidence>
<keyword evidence="8" id="KW-0547">Nucleotide-binding</keyword>
<dbReference type="Proteomes" id="UP001189429">
    <property type="component" value="Unassembled WGS sequence"/>
</dbReference>
<comment type="caution">
    <text evidence="13">The sequence shown here is derived from an EMBL/GenBank/DDBJ whole genome shotgun (WGS) entry which is preliminary data.</text>
</comment>
<evidence type="ECO:0000256" key="8">
    <source>
        <dbReference type="ARBA" id="ARBA00022741"/>
    </source>
</evidence>
<evidence type="ECO:0000313" key="14">
    <source>
        <dbReference type="Proteomes" id="UP001189429"/>
    </source>
</evidence>
<evidence type="ECO:0000256" key="9">
    <source>
        <dbReference type="ARBA" id="ARBA00022968"/>
    </source>
</evidence>
<dbReference type="InterPro" id="IPR026050">
    <property type="entry name" value="C1GALT1/C1GALT1_chp1"/>
</dbReference>
<reference evidence="13" key="1">
    <citation type="submission" date="2023-10" db="EMBL/GenBank/DDBJ databases">
        <authorList>
            <person name="Chen Y."/>
            <person name="Shah S."/>
            <person name="Dougan E. K."/>
            <person name="Thang M."/>
            <person name="Chan C."/>
        </authorList>
    </citation>
    <scope>NUCLEOTIDE SEQUENCE [LARGE SCALE GENOMIC DNA]</scope>
</reference>
<dbReference type="EMBL" id="CAUYUJ010000425">
    <property type="protein sequence ID" value="CAK0790461.1"/>
    <property type="molecule type" value="Genomic_DNA"/>
</dbReference>
<keyword evidence="11" id="KW-0472">Membrane</keyword>
<protein>
    <recommendedName>
        <fullName evidence="4">N-acetylgalactosaminide beta-1,3-galactosyltransferase</fullName>
        <ecNumber evidence="4">2.4.1.122</ecNumber>
    </recommendedName>
</protein>
<name>A0ABN9PC85_9DINO</name>
<evidence type="ECO:0000256" key="2">
    <source>
        <dbReference type="ARBA" id="ARBA00004922"/>
    </source>
</evidence>
<accession>A0ABN9PC85</accession>
<evidence type="ECO:0000256" key="10">
    <source>
        <dbReference type="ARBA" id="ARBA00022989"/>
    </source>
</evidence>
<evidence type="ECO:0000256" key="5">
    <source>
        <dbReference type="ARBA" id="ARBA00022676"/>
    </source>
</evidence>
<evidence type="ECO:0000256" key="6">
    <source>
        <dbReference type="ARBA" id="ARBA00022679"/>
    </source>
</evidence>
<keyword evidence="9" id="KW-0735">Signal-anchor</keyword>
<evidence type="ECO:0000259" key="12">
    <source>
        <dbReference type="Pfam" id="PF02434"/>
    </source>
</evidence>
<keyword evidence="7" id="KW-0812">Transmembrane</keyword>
<comment type="similarity">
    <text evidence="3">Belongs to the glycosyltransferase 31 family. Beta3-Gal-T subfamily.</text>
</comment>
<keyword evidence="6" id="KW-0808">Transferase</keyword>
<evidence type="ECO:0000256" key="11">
    <source>
        <dbReference type="ARBA" id="ARBA00023136"/>
    </source>
</evidence>
<evidence type="ECO:0000256" key="4">
    <source>
        <dbReference type="ARBA" id="ARBA00012557"/>
    </source>
</evidence>
<organism evidence="13 14">
    <name type="scientific">Prorocentrum cordatum</name>
    <dbReference type="NCBI Taxonomy" id="2364126"/>
    <lineage>
        <taxon>Eukaryota</taxon>
        <taxon>Sar</taxon>
        <taxon>Alveolata</taxon>
        <taxon>Dinophyceae</taxon>
        <taxon>Prorocentrales</taxon>
        <taxon>Prorocentraceae</taxon>
        <taxon>Prorocentrum</taxon>
    </lineage>
</organism>
<feature type="domain" description="Fringe-like glycosyltransferase" evidence="12">
    <location>
        <begin position="2"/>
        <end position="101"/>
    </location>
</feature>
<keyword evidence="5" id="KW-0328">Glycosyltransferase</keyword>
<evidence type="ECO:0000256" key="3">
    <source>
        <dbReference type="ARBA" id="ARBA00006462"/>
    </source>
</evidence>
<dbReference type="PANTHER" id="PTHR23033">
    <property type="entry name" value="BETA1,3-GALACTOSYLTRANSFERASE"/>
    <property type="match status" value="1"/>
</dbReference>
<comment type="pathway">
    <text evidence="2">Protein modification; protein glycosylation.</text>
</comment>
<dbReference type="InterPro" id="IPR003378">
    <property type="entry name" value="Fringe-like_glycosylTrfase"/>
</dbReference>
<keyword evidence="10" id="KW-1133">Transmembrane helix</keyword>
<evidence type="ECO:0000256" key="7">
    <source>
        <dbReference type="ARBA" id="ARBA00022692"/>
    </source>
</evidence>
<evidence type="ECO:0000256" key="1">
    <source>
        <dbReference type="ARBA" id="ARBA00004606"/>
    </source>
</evidence>
<dbReference type="Gene3D" id="3.90.550.50">
    <property type="match status" value="1"/>
</dbReference>
<dbReference type="Pfam" id="PF02434">
    <property type="entry name" value="Fringe"/>
    <property type="match status" value="1"/>
</dbReference>
<dbReference type="EC" id="2.4.1.122" evidence="4"/>
<keyword evidence="14" id="KW-1185">Reference proteome</keyword>
<proteinExistence type="inferred from homology"/>
<gene>
    <name evidence="13" type="ORF">PCOR1329_LOCUS1727</name>
</gene>